<reference evidence="2 3" key="1">
    <citation type="journal article" date="2014" name="Agronomy (Basel)">
        <title>A Draft Genome Sequence for Ensete ventricosum, the Drought-Tolerant Tree Against Hunger.</title>
        <authorList>
            <person name="Harrison J."/>
            <person name="Moore K.A."/>
            <person name="Paszkiewicz K."/>
            <person name="Jones T."/>
            <person name="Grant M."/>
            <person name="Ambacheew D."/>
            <person name="Muzemil S."/>
            <person name="Studholme D.J."/>
        </authorList>
    </citation>
    <scope>NUCLEOTIDE SEQUENCE [LARGE SCALE GENOMIC DNA]</scope>
</reference>
<gene>
    <name evidence="2" type="ORF">B296_00027329</name>
</gene>
<evidence type="ECO:0000313" key="2">
    <source>
        <dbReference type="EMBL" id="RRT71417.1"/>
    </source>
</evidence>
<sequence>MEDDSSRSDHNGSVGRVATTRVHRQGSKDDGPLACEEDGRWRGDRRWRPPRMRRLRGGSGRLAYCCAMAERRWWFSWRRVQRQRFSLKQSENGEEWQRFSRWQISLSYSKPYLEREKMHKCERRRRGNDFRVC</sequence>
<accession>A0A427A5A0</accession>
<dbReference type="EMBL" id="AMZH03003713">
    <property type="protein sequence ID" value="RRT71417.1"/>
    <property type="molecule type" value="Genomic_DNA"/>
</dbReference>
<dbReference type="Proteomes" id="UP000287651">
    <property type="component" value="Unassembled WGS sequence"/>
</dbReference>
<protein>
    <submittedName>
        <fullName evidence="2">Uncharacterized protein</fullName>
    </submittedName>
</protein>
<feature type="region of interest" description="Disordered" evidence="1">
    <location>
        <begin position="1"/>
        <end position="46"/>
    </location>
</feature>
<name>A0A427A5A0_ENSVE</name>
<proteinExistence type="predicted"/>
<dbReference type="AlphaFoldDB" id="A0A427A5A0"/>
<feature type="compositionally biased region" description="Basic and acidic residues" evidence="1">
    <location>
        <begin position="26"/>
        <end position="46"/>
    </location>
</feature>
<organism evidence="2 3">
    <name type="scientific">Ensete ventricosum</name>
    <name type="common">Abyssinian banana</name>
    <name type="synonym">Musa ensete</name>
    <dbReference type="NCBI Taxonomy" id="4639"/>
    <lineage>
        <taxon>Eukaryota</taxon>
        <taxon>Viridiplantae</taxon>
        <taxon>Streptophyta</taxon>
        <taxon>Embryophyta</taxon>
        <taxon>Tracheophyta</taxon>
        <taxon>Spermatophyta</taxon>
        <taxon>Magnoliopsida</taxon>
        <taxon>Liliopsida</taxon>
        <taxon>Zingiberales</taxon>
        <taxon>Musaceae</taxon>
        <taxon>Ensete</taxon>
    </lineage>
</organism>
<evidence type="ECO:0000313" key="3">
    <source>
        <dbReference type="Proteomes" id="UP000287651"/>
    </source>
</evidence>
<comment type="caution">
    <text evidence="2">The sequence shown here is derived from an EMBL/GenBank/DDBJ whole genome shotgun (WGS) entry which is preliminary data.</text>
</comment>
<evidence type="ECO:0000256" key="1">
    <source>
        <dbReference type="SAM" id="MobiDB-lite"/>
    </source>
</evidence>
<feature type="compositionally biased region" description="Basic and acidic residues" evidence="1">
    <location>
        <begin position="1"/>
        <end position="10"/>
    </location>
</feature>